<accession>R9NWQ0</accession>
<feature type="compositionally biased region" description="Polar residues" evidence="1">
    <location>
        <begin position="119"/>
        <end position="134"/>
    </location>
</feature>
<feature type="compositionally biased region" description="Basic and acidic residues" evidence="1">
    <location>
        <begin position="138"/>
        <end position="147"/>
    </location>
</feature>
<evidence type="ECO:0000256" key="2">
    <source>
        <dbReference type="SAM" id="SignalP"/>
    </source>
</evidence>
<dbReference type="Proteomes" id="UP000014071">
    <property type="component" value="Unassembled WGS sequence"/>
</dbReference>
<reference evidence="4" key="1">
    <citation type="journal article" date="2013" name="Genome Announc.">
        <title>Draft genome sequence of the basidiomycetous yeast-like fungus Pseudozyma hubeiensis SY62, which produces an abundant amount of the biosurfactant mannosylerythritol lipids.</title>
        <authorList>
            <person name="Konishi M."/>
            <person name="Hatada Y."/>
            <person name="Horiuchi J."/>
        </authorList>
    </citation>
    <scope>NUCLEOTIDE SEQUENCE [LARGE SCALE GENOMIC DNA]</scope>
    <source>
        <strain evidence="4">SY62</strain>
    </source>
</reference>
<dbReference type="HOGENOM" id="CLU_806816_0_0_1"/>
<protein>
    <submittedName>
        <fullName evidence="3">Uncharacterized protein</fullName>
    </submittedName>
</protein>
<dbReference type="GeneID" id="24105914"/>
<sequence length="344" mass="38624">MNHTDSQMVSLIRSLICTAAFSLGLAFAAPMEHGDGNRDWSHYFQGGLSDAMFDWPAESSTSDMGDFWTSDAPASSFVSPHQESFDRAPALPLPMDQSKADPYHSRGHTPADVGPIETTADNPSPQEQATTTMAPESDDSRSMEIKRPLPMPETEGSRFKKRERDELRAFKTRTETLRSKVDSPMPAVFSELKRFRPLIQDGIGGKIVFKEHEDVHAHINSFFANKVNWVGLDKIPIMLPSNWRARSPIKHTSFRLPPAITAAIRGERLEVYVTEHNLVRTSKFQNLKNSPLQDKVHLMFWGLRKDLKDVDAVTFLGSGYINKEDNGAVTESLRRALEAAKMRI</sequence>
<proteinExistence type="predicted"/>
<keyword evidence="2" id="KW-0732">Signal</keyword>
<dbReference type="RefSeq" id="XP_012186635.1">
    <property type="nucleotide sequence ID" value="XM_012331245.1"/>
</dbReference>
<organism evidence="3 4">
    <name type="scientific">Pseudozyma hubeiensis (strain SY62)</name>
    <name type="common">Yeast</name>
    <dbReference type="NCBI Taxonomy" id="1305764"/>
    <lineage>
        <taxon>Eukaryota</taxon>
        <taxon>Fungi</taxon>
        <taxon>Dikarya</taxon>
        <taxon>Basidiomycota</taxon>
        <taxon>Ustilaginomycotina</taxon>
        <taxon>Ustilaginomycetes</taxon>
        <taxon>Ustilaginales</taxon>
        <taxon>Ustilaginaceae</taxon>
        <taxon>Pseudozyma</taxon>
    </lineage>
</organism>
<evidence type="ECO:0000313" key="3">
    <source>
        <dbReference type="EMBL" id="GAC93048.1"/>
    </source>
</evidence>
<feature type="region of interest" description="Disordered" evidence="1">
    <location>
        <begin position="75"/>
        <end position="166"/>
    </location>
</feature>
<keyword evidence="4" id="KW-1185">Reference proteome</keyword>
<feature type="chain" id="PRO_5004477813" evidence="2">
    <location>
        <begin position="29"/>
        <end position="344"/>
    </location>
</feature>
<gene>
    <name evidence="3" type="ORF">PHSY_000609</name>
</gene>
<feature type="compositionally biased region" description="Basic and acidic residues" evidence="1">
    <location>
        <begin position="155"/>
        <end position="166"/>
    </location>
</feature>
<dbReference type="AlphaFoldDB" id="R9NWQ0"/>
<evidence type="ECO:0000313" key="4">
    <source>
        <dbReference type="Proteomes" id="UP000014071"/>
    </source>
</evidence>
<evidence type="ECO:0000256" key="1">
    <source>
        <dbReference type="SAM" id="MobiDB-lite"/>
    </source>
</evidence>
<name>R9NWQ0_PSEHS</name>
<feature type="signal peptide" evidence="2">
    <location>
        <begin position="1"/>
        <end position="28"/>
    </location>
</feature>
<dbReference type="eggNOG" id="ENOG502RE9A">
    <property type="taxonomic scope" value="Eukaryota"/>
</dbReference>
<dbReference type="EMBL" id="DF238772">
    <property type="protein sequence ID" value="GAC93048.1"/>
    <property type="molecule type" value="Genomic_DNA"/>
</dbReference>